<feature type="domain" description="Metallo-beta-lactamase" evidence="1">
    <location>
        <begin position="24"/>
        <end position="228"/>
    </location>
</feature>
<dbReference type="PANTHER" id="PTHR42951">
    <property type="entry name" value="METALLO-BETA-LACTAMASE DOMAIN-CONTAINING"/>
    <property type="match status" value="1"/>
</dbReference>
<dbReference type="InterPro" id="IPR050855">
    <property type="entry name" value="NDM-1-like"/>
</dbReference>
<evidence type="ECO:0000259" key="1">
    <source>
        <dbReference type="SMART" id="SM00849"/>
    </source>
</evidence>
<comment type="caution">
    <text evidence="2">The sequence shown here is derived from an EMBL/GenBank/DDBJ whole genome shotgun (WGS) entry which is preliminary data.</text>
</comment>
<evidence type="ECO:0000313" key="2">
    <source>
        <dbReference type="EMBL" id="MFB9758451.1"/>
    </source>
</evidence>
<dbReference type="EMBL" id="JBHMAF010000032">
    <property type="protein sequence ID" value="MFB9758451.1"/>
    <property type="molecule type" value="Genomic_DNA"/>
</dbReference>
<keyword evidence="3" id="KW-1185">Reference proteome</keyword>
<dbReference type="Gene3D" id="3.60.15.10">
    <property type="entry name" value="Ribonuclease Z/Hydroxyacylglutathione hydrolase-like"/>
    <property type="match status" value="1"/>
</dbReference>
<reference evidence="2 3" key="1">
    <citation type="submission" date="2024-09" db="EMBL/GenBank/DDBJ databases">
        <authorList>
            <person name="Sun Q."/>
            <person name="Mori K."/>
        </authorList>
    </citation>
    <scope>NUCLEOTIDE SEQUENCE [LARGE SCALE GENOMIC DNA]</scope>
    <source>
        <strain evidence="2 3">JCM 11201</strain>
    </source>
</reference>
<sequence length="317" mass="36101">MKQVEKLGERLFLIDDFDLKLEERTGTYILLDEQVTIIETCASPSLPYILQGLKELDIKPDQVAYIIVTHVHLDHAGAAGLLMEHCKHAKLIVHPRGSRHMIDPAKLIKGAQAVYGNQFDELFHPIVPVPEERVISVQDGYTLHISADRTLTFYDTPGHAKHHISIHDSLTNGMFTGDTIGVYYRDLQQYNVEFYLPTTSPSQFDPDEMLHSMYRIRQLNPDFIYFGHYGKSSNPQEVYEHMETWLPIFLSAAQDVFSHETNPASMASAASNRLFTTVRAYLTERGVPEDAKAYKALQIDMDICAMGLVDYLQRQDK</sequence>
<dbReference type="InterPro" id="IPR001279">
    <property type="entry name" value="Metallo-B-lactamas"/>
</dbReference>
<dbReference type="Proteomes" id="UP001589609">
    <property type="component" value="Unassembled WGS sequence"/>
</dbReference>
<organism evidence="2 3">
    <name type="scientific">Ectobacillus funiculus</name>
    <dbReference type="NCBI Taxonomy" id="137993"/>
    <lineage>
        <taxon>Bacteria</taxon>
        <taxon>Bacillati</taxon>
        <taxon>Bacillota</taxon>
        <taxon>Bacilli</taxon>
        <taxon>Bacillales</taxon>
        <taxon>Bacillaceae</taxon>
        <taxon>Ectobacillus</taxon>
    </lineage>
</organism>
<accession>A0ABV5WEA9</accession>
<evidence type="ECO:0000313" key="3">
    <source>
        <dbReference type="Proteomes" id="UP001589609"/>
    </source>
</evidence>
<name>A0ABV5WEA9_9BACI</name>
<dbReference type="SMART" id="SM00849">
    <property type="entry name" value="Lactamase_B"/>
    <property type="match status" value="1"/>
</dbReference>
<dbReference type="InterPro" id="IPR037482">
    <property type="entry name" value="ST1585_MBL-fold"/>
</dbReference>
<proteinExistence type="predicted"/>
<dbReference type="Pfam" id="PF00753">
    <property type="entry name" value="Lactamase_B"/>
    <property type="match status" value="1"/>
</dbReference>
<dbReference type="RefSeq" id="WP_379948731.1">
    <property type="nucleotide sequence ID" value="NZ_JBHMAF010000032.1"/>
</dbReference>
<dbReference type="PANTHER" id="PTHR42951:SF22">
    <property type="entry name" value="METALLO BETA-LACTAMASE SUPERFAMILY LIPOPROTEIN"/>
    <property type="match status" value="1"/>
</dbReference>
<protein>
    <submittedName>
        <fullName evidence="2">MBL fold metallo-hydrolase</fullName>
    </submittedName>
</protein>
<gene>
    <name evidence="2" type="ORF">ACFFMS_07945</name>
</gene>
<dbReference type="CDD" id="cd07726">
    <property type="entry name" value="ST1585-like_MBL-fold"/>
    <property type="match status" value="1"/>
</dbReference>
<dbReference type="SUPFAM" id="SSF56281">
    <property type="entry name" value="Metallo-hydrolase/oxidoreductase"/>
    <property type="match status" value="1"/>
</dbReference>
<dbReference type="InterPro" id="IPR036866">
    <property type="entry name" value="RibonucZ/Hydroxyglut_hydro"/>
</dbReference>